<dbReference type="AlphaFoldDB" id="A0A918X684"/>
<evidence type="ECO:0000313" key="2">
    <source>
        <dbReference type="EMBL" id="GHD14976.1"/>
    </source>
</evidence>
<comment type="caution">
    <text evidence="2">The sequence shown here is derived from an EMBL/GenBank/DDBJ whole genome shotgun (WGS) entry which is preliminary data.</text>
</comment>
<evidence type="ECO:0000313" key="3">
    <source>
        <dbReference type="Proteomes" id="UP000638353"/>
    </source>
</evidence>
<feature type="domain" description="N-acetyltransferase" evidence="1">
    <location>
        <begin position="15"/>
        <end position="175"/>
    </location>
</feature>
<dbReference type="PANTHER" id="PTHR43792:SF16">
    <property type="entry name" value="N-ACETYLTRANSFERASE DOMAIN-CONTAINING PROTEIN"/>
    <property type="match status" value="1"/>
</dbReference>
<dbReference type="InterPro" id="IPR016181">
    <property type="entry name" value="Acyl_CoA_acyltransferase"/>
</dbReference>
<sequence length="192" mass="21233">MLRVMSQKILHTERLRLVPLSAEHLEHQLALDSDPEVMRHLGGARSPEQVQAALRGNLADAERVPGLGYWAGFVQEDFAGYWLLRPPGSADEEPTPGHAELGCKILRRHWRQGLGSEGSRELLRHGFEDLGLTRISAMAAAANTASQATLTALGLRYVREFEANAEWFPPGADLCTAEFEIKQGDWRALQGV</sequence>
<dbReference type="GO" id="GO:0016747">
    <property type="term" value="F:acyltransferase activity, transferring groups other than amino-acyl groups"/>
    <property type="evidence" value="ECO:0007669"/>
    <property type="project" value="InterPro"/>
</dbReference>
<dbReference type="PANTHER" id="PTHR43792">
    <property type="entry name" value="GNAT FAMILY, PUTATIVE (AFU_ORTHOLOGUE AFUA_3G00765)-RELATED-RELATED"/>
    <property type="match status" value="1"/>
</dbReference>
<gene>
    <name evidence="2" type="ORF">GCM10010334_74580</name>
</gene>
<dbReference type="InterPro" id="IPR051531">
    <property type="entry name" value="N-acetyltransferase"/>
</dbReference>
<dbReference type="SUPFAM" id="SSF55729">
    <property type="entry name" value="Acyl-CoA N-acyltransferases (Nat)"/>
    <property type="match status" value="1"/>
</dbReference>
<dbReference type="InterPro" id="IPR000182">
    <property type="entry name" value="GNAT_dom"/>
</dbReference>
<dbReference type="Gene3D" id="3.40.630.30">
    <property type="match status" value="1"/>
</dbReference>
<dbReference type="Pfam" id="PF13302">
    <property type="entry name" value="Acetyltransf_3"/>
    <property type="match status" value="1"/>
</dbReference>
<dbReference type="Proteomes" id="UP000638353">
    <property type="component" value="Unassembled WGS sequence"/>
</dbReference>
<dbReference type="EMBL" id="BMVC01000022">
    <property type="protein sequence ID" value="GHD14976.1"/>
    <property type="molecule type" value="Genomic_DNA"/>
</dbReference>
<accession>A0A918X684</accession>
<organism evidence="2 3">
    <name type="scientific">Streptomyces finlayi</name>
    <dbReference type="NCBI Taxonomy" id="67296"/>
    <lineage>
        <taxon>Bacteria</taxon>
        <taxon>Bacillati</taxon>
        <taxon>Actinomycetota</taxon>
        <taxon>Actinomycetes</taxon>
        <taxon>Kitasatosporales</taxon>
        <taxon>Streptomycetaceae</taxon>
        <taxon>Streptomyces</taxon>
    </lineage>
</organism>
<name>A0A918X684_9ACTN</name>
<proteinExistence type="predicted"/>
<protein>
    <submittedName>
        <fullName evidence="2">N-acetyltransferase</fullName>
    </submittedName>
</protein>
<dbReference type="PROSITE" id="PS51186">
    <property type="entry name" value="GNAT"/>
    <property type="match status" value="1"/>
</dbReference>
<reference evidence="2" key="1">
    <citation type="journal article" date="2014" name="Int. J. Syst. Evol. Microbiol.">
        <title>Complete genome sequence of Corynebacterium casei LMG S-19264T (=DSM 44701T), isolated from a smear-ripened cheese.</title>
        <authorList>
            <consortium name="US DOE Joint Genome Institute (JGI-PGF)"/>
            <person name="Walter F."/>
            <person name="Albersmeier A."/>
            <person name="Kalinowski J."/>
            <person name="Ruckert C."/>
        </authorList>
    </citation>
    <scope>NUCLEOTIDE SEQUENCE</scope>
    <source>
        <strain evidence="2">JCM 4637</strain>
    </source>
</reference>
<evidence type="ECO:0000259" key="1">
    <source>
        <dbReference type="PROSITE" id="PS51186"/>
    </source>
</evidence>
<reference evidence="2" key="2">
    <citation type="submission" date="2020-09" db="EMBL/GenBank/DDBJ databases">
        <authorList>
            <person name="Sun Q."/>
            <person name="Ohkuma M."/>
        </authorList>
    </citation>
    <scope>NUCLEOTIDE SEQUENCE</scope>
    <source>
        <strain evidence="2">JCM 4637</strain>
    </source>
</reference>